<accession>A0A8J6Z0S0</accession>
<dbReference type="Pfam" id="PF07883">
    <property type="entry name" value="Cupin_2"/>
    <property type="match status" value="1"/>
</dbReference>
<feature type="domain" description="Cupin type-2" evidence="2">
    <location>
        <begin position="61"/>
        <end position="122"/>
    </location>
</feature>
<sequence>MKMTLAALALSLAAPAALAQQMTQTTPLERGGRIGSPETFTGTVFVAPVFGPEMNDVSAGEVTFMPGARSAWHTHPVGQYLVVTAGTGWYQEEGREKQVMRTGDVVFAPAGVNHWHGATDGTSVTHYAIQAVRDGSAVTWGELVSDEDYGG</sequence>
<dbReference type="PANTHER" id="PTHR43698">
    <property type="entry name" value="RIBD C-TERMINAL DOMAIN CONTAINING PROTEIN"/>
    <property type="match status" value="1"/>
</dbReference>
<dbReference type="InterPro" id="IPR014710">
    <property type="entry name" value="RmlC-like_jellyroll"/>
</dbReference>
<gene>
    <name evidence="3" type="ORF">ICN82_14900</name>
</gene>
<dbReference type="InterPro" id="IPR011051">
    <property type="entry name" value="RmlC_Cupin_sf"/>
</dbReference>
<dbReference type="CDD" id="cd02233">
    <property type="entry name" value="cupin_HNL-like"/>
    <property type="match status" value="1"/>
</dbReference>
<dbReference type="InterPro" id="IPR047263">
    <property type="entry name" value="HNL-like_cupin"/>
</dbReference>
<reference evidence="3" key="1">
    <citation type="submission" date="2020-09" db="EMBL/GenBank/DDBJ databases">
        <title>A novel bacterium of genus Mangrovicoccus, isolated from South China Sea.</title>
        <authorList>
            <person name="Huang H."/>
            <person name="Mo K."/>
            <person name="Hu Y."/>
        </authorList>
    </citation>
    <scope>NUCLEOTIDE SEQUENCE</scope>
    <source>
        <strain evidence="3">HB182678</strain>
    </source>
</reference>
<dbReference type="AlphaFoldDB" id="A0A8J6Z0S0"/>
<evidence type="ECO:0000259" key="2">
    <source>
        <dbReference type="Pfam" id="PF07883"/>
    </source>
</evidence>
<dbReference type="Gene3D" id="2.60.120.10">
    <property type="entry name" value="Jelly Rolls"/>
    <property type="match status" value="1"/>
</dbReference>
<feature type="signal peptide" evidence="1">
    <location>
        <begin position="1"/>
        <end position="19"/>
    </location>
</feature>
<dbReference type="PANTHER" id="PTHR43698:SF1">
    <property type="entry name" value="BLL4564 PROTEIN"/>
    <property type="match status" value="1"/>
</dbReference>
<organism evidence="3 4">
    <name type="scientific">Mangrovicoccus algicola</name>
    <dbReference type="NCBI Taxonomy" id="2771008"/>
    <lineage>
        <taxon>Bacteria</taxon>
        <taxon>Pseudomonadati</taxon>
        <taxon>Pseudomonadota</taxon>
        <taxon>Alphaproteobacteria</taxon>
        <taxon>Rhodobacterales</taxon>
        <taxon>Paracoccaceae</taxon>
        <taxon>Mangrovicoccus</taxon>
    </lineage>
</organism>
<dbReference type="RefSeq" id="WP_193184217.1">
    <property type="nucleotide sequence ID" value="NZ_JACVXA010000048.1"/>
</dbReference>
<keyword evidence="4" id="KW-1185">Reference proteome</keyword>
<name>A0A8J6Z0S0_9RHOB</name>
<dbReference type="EMBL" id="JACVXA010000048">
    <property type="protein sequence ID" value="MBE3639488.1"/>
    <property type="molecule type" value="Genomic_DNA"/>
</dbReference>
<dbReference type="Proteomes" id="UP000609121">
    <property type="component" value="Unassembled WGS sequence"/>
</dbReference>
<proteinExistence type="predicted"/>
<evidence type="ECO:0000313" key="4">
    <source>
        <dbReference type="Proteomes" id="UP000609121"/>
    </source>
</evidence>
<evidence type="ECO:0000313" key="3">
    <source>
        <dbReference type="EMBL" id="MBE3639488.1"/>
    </source>
</evidence>
<protein>
    <submittedName>
        <fullName evidence="3">Cupin domain-containing protein</fullName>
    </submittedName>
</protein>
<evidence type="ECO:0000256" key="1">
    <source>
        <dbReference type="SAM" id="SignalP"/>
    </source>
</evidence>
<comment type="caution">
    <text evidence="3">The sequence shown here is derived from an EMBL/GenBank/DDBJ whole genome shotgun (WGS) entry which is preliminary data.</text>
</comment>
<feature type="chain" id="PRO_5035274537" evidence="1">
    <location>
        <begin position="20"/>
        <end position="151"/>
    </location>
</feature>
<keyword evidence="1" id="KW-0732">Signal</keyword>
<dbReference type="InterPro" id="IPR013096">
    <property type="entry name" value="Cupin_2"/>
</dbReference>
<dbReference type="SUPFAM" id="SSF51182">
    <property type="entry name" value="RmlC-like cupins"/>
    <property type="match status" value="1"/>
</dbReference>